<keyword evidence="3" id="KW-1185">Reference proteome</keyword>
<comment type="caution">
    <text evidence="2">The sequence shown here is derived from an EMBL/GenBank/DDBJ whole genome shotgun (WGS) entry which is preliminary data.</text>
</comment>
<dbReference type="Gene3D" id="3.40.50.2060">
    <property type="match status" value="1"/>
</dbReference>
<evidence type="ECO:0000256" key="1">
    <source>
        <dbReference type="ARBA" id="ARBA00009884"/>
    </source>
</evidence>
<dbReference type="Pfam" id="PF00995">
    <property type="entry name" value="Sec1"/>
    <property type="match status" value="1"/>
</dbReference>
<protein>
    <recommendedName>
        <fullName evidence="4">Vacuolar protein sorting-associated protein 45</fullName>
    </recommendedName>
</protein>
<evidence type="ECO:0000313" key="3">
    <source>
        <dbReference type="Proteomes" id="UP001205105"/>
    </source>
</evidence>
<dbReference type="PIRSF" id="PIRSF005715">
    <property type="entry name" value="VPS45_Sec1"/>
    <property type="match status" value="1"/>
</dbReference>
<dbReference type="InterPro" id="IPR027482">
    <property type="entry name" value="Sec1-like_dom2"/>
</dbReference>
<gene>
    <name evidence="2" type="ORF">COHA_009606</name>
</gene>
<name>A0AAD5GXQ1_9CHLO</name>
<dbReference type="EMBL" id="JADXDR010000183">
    <property type="protein sequence ID" value="KAI7836541.1"/>
    <property type="molecule type" value="Genomic_DNA"/>
</dbReference>
<proteinExistence type="inferred from homology"/>
<dbReference type="PANTHER" id="PTHR11679">
    <property type="entry name" value="VESICLE PROTEIN SORTING-ASSOCIATED"/>
    <property type="match status" value="1"/>
</dbReference>
<dbReference type="GO" id="GO:0016192">
    <property type="term" value="P:vesicle-mediated transport"/>
    <property type="evidence" value="ECO:0007669"/>
    <property type="project" value="InterPro"/>
</dbReference>
<dbReference type="InterPro" id="IPR001619">
    <property type="entry name" value="Sec1-like"/>
</dbReference>
<evidence type="ECO:0008006" key="4">
    <source>
        <dbReference type="Google" id="ProtNLM"/>
    </source>
</evidence>
<dbReference type="InterPro" id="IPR043154">
    <property type="entry name" value="Sec-1-like_dom1"/>
</dbReference>
<dbReference type="InterPro" id="IPR036045">
    <property type="entry name" value="Sec1-like_sf"/>
</dbReference>
<reference evidence="2" key="1">
    <citation type="submission" date="2020-11" db="EMBL/GenBank/DDBJ databases">
        <title>Chlorella ohadii genome sequencing and assembly.</title>
        <authorList>
            <person name="Murik O."/>
            <person name="Treves H."/>
            <person name="Kedem I."/>
            <person name="Shotland Y."/>
            <person name="Kaplan A."/>
        </authorList>
    </citation>
    <scope>NUCLEOTIDE SEQUENCE</scope>
    <source>
        <strain evidence="2">1</strain>
    </source>
</reference>
<accession>A0AAD5GXQ1</accession>
<sequence length="622" mass="69735">MAAPGGGPPAGLDLVAVLRSYLERMLREVGGMKCLLLDAETTRVVSTVFSQSEILEHEVYLVERLEAERGDQLLHLKAVCFLRPTRENIARIRRELRDPRFGEYHLFFTNRVEDMRLQDLAEMDVREQVHQVQEYFGDWVALEGHHFLVPLPRPHLALQPFAWDFGNSSDAIARMTEGVAALMLSLRRRFLVRYQRGSEICERFAQSLHHLTAIEERELFDFGSRGGGEGAPVLLILDRQDDPVTPLLSQWTYQAMVHEIIGINFNRVDLHKVPGIKPEFAEAVLSAHQDPFFKTNMYSNFGDLGMAVKGLVDAAGSERHSAREFQTIEQMASFIENLPDYSHQQGVTYKHVTLMSELSHAVERRGLMSLSGVEQDVVCQTPSLAAHYEAVQALVGNLAVDEADRLRLTLLFGLRYERDGQVQLAALLRTLTEQGVDAHRLALLRYVLKACRAEARVGDLFSDRSMSSRFASLAKQHLKGVENVYTQHSCNSNNYAPDDDHGLVHSTQTLQGVENVYTQHSPPLVGLLERLVRGRLPELDYPRAERNASPQAPKPPRLVVAFVIGGTTYEEAKAVAELNAAGERGEGWSAGVRLLLGGTSVQSSTSFLKDFQEVMVNERYAQ</sequence>
<dbReference type="AlphaFoldDB" id="A0AAD5GXQ1"/>
<dbReference type="SUPFAM" id="SSF56815">
    <property type="entry name" value="Sec1/munc18-like (SM) proteins"/>
    <property type="match status" value="1"/>
</dbReference>
<dbReference type="Proteomes" id="UP001205105">
    <property type="component" value="Unassembled WGS sequence"/>
</dbReference>
<dbReference type="Gene3D" id="3.90.830.10">
    <property type="entry name" value="Syntaxin Binding Protein 1, Chain A, domain 2"/>
    <property type="match status" value="1"/>
</dbReference>
<organism evidence="2 3">
    <name type="scientific">Chlorella ohadii</name>
    <dbReference type="NCBI Taxonomy" id="2649997"/>
    <lineage>
        <taxon>Eukaryota</taxon>
        <taxon>Viridiplantae</taxon>
        <taxon>Chlorophyta</taxon>
        <taxon>core chlorophytes</taxon>
        <taxon>Trebouxiophyceae</taxon>
        <taxon>Chlorellales</taxon>
        <taxon>Chlorellaceae</taxon>
        <taxon>Chlorella clade</taxon>
        <taxon>Chlorella</taxon>
    </lineage>
</organism>
<dbReference type="Gene3D" id="3.40.50.1910">
    <property type="match status" value="1"/>
</dbReference>
<dbReference type="InterPro" id="IPR043127">
    <property type="entry name" value="Sec-1-like_dom3a"/>
</dbReference>
<dbReference type="Gene3D" id="1.25.40.60">
    <property type="match status" value="1"/>
</dbReference>
<evidence type="ECO:0000313" key="2">
    <source>
        <dbReference type="EMBL" id="KAI7836541.1"/>
    </source>
</evidence>
<comment type="similarity">
    <text evidence="1">Belongs to the STXBP/unc-18/SEC1 family.</text>
</comment>